<dbReference type="Gene3D" id="1.10.540.10">
    <property type="entry name" value="Acyl-CoA dehydrogenase/oxidase, N-terminal domain"/>
    <property type="match status" value="1"/>
</dbReference>
<sequence length="595" mass="65979">MQVNRRDLDFLLYELLDVESLCERPLYAEHSRESFDAMLDAAARLAMEKFANHNARADAHEPHIVDGKVVLIPEVKQAIDAYIDQGFLSATFAPEYGGVQLPFLVSQAVAWFFHAANACTVGYPFLTMAASNLLAAHASEAQKDRYMRPMIEGRFFGTMCLSEPQAGSSLSDIRTTATPMGDGRYRLKGTKMWISGGEHELGENIVHLVLAKIPGGPPGTKGISLFIVPRYRLDDAGRPAESNNVVLAGLNHKMGYRGTVNTLLNFGENGDCYGELIGEAHKGLSFMFHMMNEARIAVGFNAAVQGCSAYEYSLQYARERPQGRSFSSRDATQPQLKIVEHPDVKRMLLTQKAYAEGAVALCLYGAKLVDERAASDDADQQQALLLELEILTPIIKAWSSHYCLEANYWAIQILGGYGYTRDYPVEQIYRDNRLNPIHEGTNGIQSFDLLGRKVTMHGGAAFKLLMRRLGKTAETAAQVDALAEHAQALKAATRIVTDTTSALVAAAAQDTDRFLCNSWIYLEMLGHTVIAWIWLEQALAAHQRLSENAPDRDFYQAKINACRFFFRWELPKIERQAALLSGLDDTLLTVDAQAL</sequence>
<dbReference type="GO" id="GO:0016627">
    <property type="term" value="F:oxidoreductase activity, acting on the CH-CH group of donors"/>
    <property type="evidence" value="ECO:0007669"/>
    <property type="project" value="InterPro"/>
</dbReference>
<feature type="domain" description="Acyl-CoA dehydrogenase/oxidase N-terminal" evidence="8">
    <location>
        <begin position="36"/>
        <end position="153"/>
    </location>
</feature>
<evidence type="ECO:0000259" key="7">
    <source>
        <dbReference type="Pfam" id="PF02770"/>
    </source>
</evidence>
<keyword evidence="11" id="KW-1185">Reference proteome</keyword>
<comment type="similarity">
    <text evidence="2 5">Belongs to the acyl-CoA dehydrogenase family.</text>
</comment>
<feature type="domain" description="Acetyl-CoA dehydrogenase-like C-terminal" evidence="9">
    <location>
        <begin position="470"/>
        <end position="590"/>
    </location>
</feature>
<dbReference type="RefSeq" id="WP_110265452.1">
    <property type="nucleotide sequence ID" value="NZ_CAWNXA010000006.1"/>
</dbReference>
<keyword evidence="4 5" id="KW-0274">FAD</keyword>
<evidence type="ECO:0000259" key="6">
    <source>
        <dbReference type="Pfam" id="PF00441"/>
    </source>
</evidence>
<evidence type="ECO:0000259" key="9">
    <source>
        <dbReference type="Pfam" id="PF12806"/>
    </source>
</evidence>
<feature type="domain" description="Acyl-CoA oxidase/dehydrogenase middle" evidence="7">
    <location>
        <begin position="159"/>
        <end position="261"/>
    </location>
</feature>
<keyword evidence="5" id="KW-0560">Oxidoreductase</keyword>
<dbReference type="PANTHER" id="PTHR42803">
    <property type="entry name" value="ACYL-COA DEHYDROGENASE"/>
    <property type="match status" value="1"/>
</dbReference>
<dbReference type="AlphaFoldDB" id="A0A318EBN3"/>
<organism evidence="10 11">
    <name type="scientific">Sinimarinibacterium flocculans</name>
    <dbReference type="NCBI Taxonomy" id="985250"/>
    <lineage>
        <taxon>Bacteria</taxon>
        <taxon>Pseudomonadati</taxon>
        <taxon>Pseudomonadota</taxon>
        <taxon>Gammaproteobacteria</taxon>
        <taxon>Nevskiales</taxon>
        <taxon>Nevskiaceae</taxon>
        <taxon>Sinimarinibacterium</taxon>
    </lineage>
</organism>
<dbReference type="Gene3D" id="2.40.110.10">
    <property type="entry name" value="Butyryl-CoA Dehydrogenase, subunit A, domain 2"/>
    <property type="match status" value="1"/>
</dbReference>
<dbReference type="SUPFAM" id="SSF56645">
    <property type="entry name" value="Acyl-CoA dehydrogenase NM domain-like"/>
    <property type="match status" value="1"/>
</dbReference>
<protein>
    <submittedName>
        <fullName evidence="10">Butyryl-CoA dehydrogenase</fullName>
    </submittedName>
</protein>
<dbReference type="PANTHER" id="PTHR42803:SF3">
    <property type="entry name" value="ACYL-COA DEHYDROGENASE-RELATED"/>
    <property type="match status" value="1"/>
</dbReference>
<dbReference type="InterPro" id="IPR009075">
    <property type="entry name" value="AcylCo_DH/oxidase_C"/>
</dbReference>
<dbReference type="InterPro" id="IPR037069">
    <property type="entry name" value="AcylCoA_DH/ox_N_sf"/>
</dbReference>
<feature type="domain" description="Acyl-CoA dehydrogenase/oxidase C-terminal" evidence="6">
    <location>
        <begin position="282"/>
        <end position="445"/>
    </location>
</feature>
<evidence type="ECO:0000313" key="11">
    <source>
        <dbReference type="Proteomes" id="UP000248330"/>
    </source>
</evidence>
<evidence type="ECO:0000259" key="8">
    <source>
        <dbReference type="Pfam" id="PF02771"/>
    </source>
</evidence>
<dbReference type="InterPro" id="IPR013786">
    <property type="entry name" value="AcylCoA_DH/ox_N"/>
</dbReference>
<dbReference type="Pfam" id="PF12806">
    <property type="entry name" value="Acyl-CoA_dh_C"/>
    <property type="match status" value="1"/>
</dbReference>
<comment type="cofactor">
    <cofactor evidence="1 5">
        <name>FAD</name>
        <dbReference type="ChEBI" id="CHEBI:57692"/>
    </cofactor>
</comment>
<dbReference type="InterPro" id="IPR046373">
    <property type="entry name" value="Acyl-CoA_Oxase/DH_mid-dom_sf"/>
</dbReference>
<proteinExistence type="inferred from homology"/>
<evidence type="ECO:0000313" key="10">
    <source>
        <dbReference type="EMBL" id="PXV67134.1"/>
    </source>
</evidence>
<evidence type="ECO:0000256" key="2">
    <source>
        <dbReference type="ARBA" id="ARBA00009347"/>
    </source>
</evidence>
<dbReference type="InterPro" id="IPR006091">
    <property type="entry name" value="Acyl-CoA_Oxase/DH_mid-dom"/>
</dbReference>
<dbReference type="GO" id="GO:0050660">
    <property type="term" value="F:flavin adenine dinucleotide binding"/>
    <property type="evidence" value="ECO:0007669"/>
    <property type="project" value="InterPro"/>
</dbReference>
<dbReference type="InterPro" id="IPR052166">
    <property type="entry name" value="Diverse_Acyl-CoA_DH"/>
</dbReference>
<keyword evidence="3 5" id="KW-0285">Flavoprotein</keyword>
<dbReference type="SUPFAM" id="SSF47203">
    <property type="entry name" value="Acyl-CoA dehydrogenase C-terminal domain-like"/>
    <property type="match status" value="1"/>
</dbReference>
<dbReference type="Pfam" id="PF02770">
    <property type="entry name" value="Acyl-CoA_dh_M"/>
    <property type="match status" value="1"/>
</dbReference>
<dbReference type="Pfam" id="PF02771">
    <property type="entry name" value="Acyl-CoA_dh_N"/>
    <property type="match status" value="1"/>
</dbReference>
<evidence type="ECO:0000256" key="4">
    <source>
        <dbReference type="ARBA" id="ARBA00022827"/>
    </source>
</evidence>
<evidence type="ECO:0000256" key="1">
    <source>
        <dbReference type="ARBA" id="ARBA00001974"/>
    </source>
</evidence>
<dbReference type="EMBL" id="QICN01000006">
    <property type="protein sequence ID" value="PXV67134.1"/>
    <property type="molecule type" value="Genomic_DNA"/>
</dbReference>
<dbReference type="InterPro" id="IPR009100">
    <property type="entry name" value="AcylCoA_DH/oxidase_NM_dom_sf"/>
</dbReference>
<dbReference type="InterPro" id="IPR025878">
    <property type="entry name" value="Acyl-CoA_dh-like_C_dom"/>
</dbReference>
<dbReference type="InterPro" id="IPR036250">
    <property type="entry name" value="AcylCo_DH-like_C"/>
</dbReference>
<name>A0A318EBN3_9GAMM</name>
<dbReference type="OrthoDB" id="9807883at2"/>
<comment type="caution">
    <text evidence="10">The sequence shown here is derived from an EMBL/GenBank/DDBJ whole genome shotgun (WGS) entry which is preliminary data.</text>
</comment>
<gene>
    <name evidence="10" type="ORF">C8D93_106111</name>
</gene>
<dbReference type="Gene3D" id="1.20.140.10">
    <property type="entry name" value="Butyryl-CoA Dehydrogenase, subunit A, domain 3"/>
    <property type="match status" value="1"/>
</dbReference>
<evidence type="ECO:0000256" key="3">
    <source>
        <dbReference type="ARBA" id="ARBA00022630"/>
    </source>
</evidence>
<evidence type="ECO:0000256" key="5">
    <source>
        <dbReference type="RuleBase" id="RU362125"/>
    </source>
</evidence>
<accession>A0A318EBN3</accession>
<dbReference type="Proteomes" id="UP000248330">
    <property type="component" value="Unassembled WGS sequence"/>
</dbReference>
<dbReference type="Pfam" id="PF00441">
    <property type="entry name" value="Acyl-CoA_dh_1"/>
    <property type="match status" value="1"/>
</dbReference>
<reference evidence="10 11" key="1">
    <citation type="submission" date="2018-04" db="EMBL/GenBank/DDBJ databases">
        <title>Genomic Encyclopedia of Type Strains, Phase IV (KMG-IV): sequencing the most valuable type-strain genomes for metagenomic binning, comparative biology and taxonomic classification.</title>
        <authorList>
            <person name="Goeker M."/>
        </authorList>
    </citation>
    <scope>NUCLEOTIDE SEQUENCE [LARGE SCALE GENOMIC DNA]</scope>
    <source>
        <strain evidence="10 11">DSM 104150</strain>
    </source>
</reference>